<protein>
    <submittedName>
        <fullName evidence="1">T9SS type A sorting domain-containing protein</fullName>
    </submittedName>
</protein>
<accession>A0A9D2UI92</accession>
<dbReference type="AlphaFoldDB" id="A0A9D2UI92"/>
<dbReference type="NCBIfam" id="TIGR04183">
    <property type="entry name" value="Por_Secre_tail"/>
    <property type="match status" value="1"/>
</dbReference>
<dbReference type="Proteomes" id="UP000787625">
    <property type="component" value="Unassembled WGS sequence"/>
</dbReference>
<dbReference type="EMBL" id="DWUP01000077">
    <property type="protein sequence ID" value="HJD52833.1"/>
    <property type="molecule type" value="Genomic_DNA"/>
</dbReference>
<name>A0A9D2UI92_9BACT</name>
<comment type="caution">
    <text evidence="1">The sequence shown here is derived from an EMBL/GenBank/DDBJ whole genome shotgun (WGS) entry which is preliminary data.</text>
</comment>
<evidence type="ECO:0000313" key="2">
    <source>
        <dbReference type="Proteomes" id="UP000787625"/>
    </source>
</evidence>
<dbReference type="InterPro" id="IPR026444">
    <property type="entry name" value="Secre_tail"/>
</dbReference>
<feature type="non-terminal residue" evidence="1">
    <location>
        <position position="1"/>
    </location>
</feature>
<proteinExistence type="predicted"/>
<organism evidence="1 2">
    <name type="scientific">Candidatus Avibacteroides avistercoris</name>
    <dbReference type="NCBI Taxonomy" id="2840690"/>
    <lineage>
        <taxon>Bacteria</taxon>
        <taxon>Pseudomonadati</taxon>
        <taxon>Bacteroidota</taxon>
        <taxon>Bacteroidia</taxon>
        <taxon>Bacteroidales</taxon>
        <taxon>Bacteroidaceae</taxon>
        <taxon>Bacteroidaceae incertae sedis</taxon>
        <taxon>Candidatus Avibacteroides</taxon>
    </lineage>
</organism>
<reference evidence="1" key="2">
    <citation type="submission" date="2021-04" db="EMBL/GenBank/DDBJ databases">
        <authorList>
            <person name="Gilroy R."/>
        </authorList>
    </citation>
    <scope>NUCLEOTIDE SEQUENCE</scope>
    <source>
        <strain evidence="1">MalCec1-1739</strain>
    </source>
</reference>
<reference evidence="1" key="1">
    <citation type="journal article" date="2021" name="PeerJ">
        <title>Extensive microbial diversity within the chicken gut microbiome revealed by metagenomics and culture.</title>
        <authorList>
            <person name="Gilroy R."/>
            <person name="Ravi A."/>
            <person name="Getino M."/>
            <person name="Pursley I."/>
            <person name="Horton D.L."/>
            <person name="Alikhan N.F."/>
            <person name="Baker D."/>
            <person name="Gharbi K."/>
            <person name="Hall N."/>
            <person name="Watson M."/>
            <person name="Adriaenssens E.M."/>
            <person name="Foster-Nyarko E."/>
            <person name="Jarju S."/>
            <person name="Secka A."/>
            <person name="Antonio M."/>
            <person name="Oren A."/>
            <person name="Chaudhuri R.R."/>
            <person name="La Ragione R."/>
            <person name="Hildebrand F."/>
            <person name="Pallen M.J."/>
        </authorList>
    </citation>
    <scope>NUCLEOTIDE SEQUENCE</scope>
    <source>
        <strain evidence="1">MalCec1-1739</strain>
    </source>
</reference>
<sequence length="112" mass="11705">TEPTDEYEEVLLSCRSGDVAMYENPVYGNGITATASQDSAHIYAADGVLHVEMGADGDYRIGIYDMAGTEVTTVAFTGQTLSHPLTGLPHGVYAVTVSDGNGNAVGHGKVVR</sequence>
<evidence type="ECO:0000313" key="1">
    <source>
        <dbReference type="EMBL" id="HJD52833.1"/>
    </source>
</evidence>
<gene>
    <name evidence="1" type="ORF">IAA93_03790</name>
</gene>